<dbReference type="OrthoDB" id="9800162at2"/>
<proteinExistence type="predicted"/>
<dbReference type="SUPFAM" id="SSF47240">
    <property type="entry name" value="Ferritin-like"/>
    <property type="match status" value="1"/>
</dbReference>
<dbReference type="EMBL" id="BIFH01000013">
    <property type="protein sequence ID" value="GCD92887.1"/>
    <property type="molecule type" value="Genomic_DNA"/>
</dbReference>
<feature type="domain" description="Iminophenyl-pyruvate dimer synthase" evidence="2">
    <location>
        <begin position="33"/>
        <end position="228"/>
    </location>
</feature>
<name>A0A401YE54_9ACTN</name>
<reference evidence="3 4" key="1">
    <citation type="submission" date="2018-12" db="EMBL/GenBank/DDBJ databases">
        <title>Draft genome sequence of Embleya hyalina NBRC 13850T.</title>
        <authorList>
            <person name="Komaki H."/>
            <person name="Hosoyama A."/>
            <person name="Kimura A."/>
            <person name="Ichikawa N."/>
            <person name="Tamura T."/>
        </authorList>
    </citation>
    <scope>NUCLEOTIDE SEQUENCE [LARGE SCALE GENOMIC DNA]</scope>
    <source>
        <strain evidence="3 4">NBRC 13850</strain>
    </source>
</reference>
<dbReference type="Pfam" id="PF12902">
    <property type="entry name" value="Ferritin-like"/>
    <property type="match status" value="1"/>
</dbReference>
<dbReference type="RefSeq" id="WP_160161288.1">
    <property type="nucleotide sequence ID" value="NZ_BIFH01000013.1"/>
</dbReference>
<evidence type="ECO:0000313" key="4">
    <source>
        <dbReference type="Proteomes" id="UP000286931"/>
    </source>
</evidence>
<dbReference type="InterPro" id="IPR026820">
    <property type="entry name" value="VioB/RebD_dom"/>
</dbReference>
<accession>A0A401YE54</accession>
<dbReference type="InterPro" id="IPR012347">
    <property type="entry name" value="Ferritin-like"/>
</dbReference>
<dbReference type="PANTHER" id="PTHR34400:SF4">
    <property type="entry name" value="MEMBRANE PROTEIN"/>
    <property type="match status" value="1"/>
</dbReference>
<evidence type="ECO:0000259" key="2">
    <source>
        <dbReference type="Pfam" id="PF12902"/>
    </source>
</evidence>
<feature type="region of interest" description="Disordered" evidence="1">
    <location>
        <begin position="324"/>
        <end position="344"/>
    </location>
</feature>
<sequence>MTTTLVEPSLAERISHHVLRDNSKDMDEIRDQLQCAIDLELATIPAYLCGLWSIKDKKSATGKPAYDLIKSVVLEEMLHMGLACNMLTAIGGEPKIDPPAYPKTLPGGVGGDLVVHLQGLTKDYVKGTYLAIEAPEIPSLPPLTTGTPVTIGSFYDTLLRRLRRHSPALTRAHQLGDVGLGLFEIQDFADIERAIAEIKAQGEGTATVPGISDEPDELAHYYKFAQIVAGGQLVKKGTGRWEYSKDLPVPFPEAWPMVEVPKGGYATKYTVSADVQKKMTAFNGAYKVVLGLLRDAWTTSGDGRKSLSAAVSAMGKLESLATPLLEEADPKNPAQHFGPEFLGA</sequence>
<dbReference type="Proteomes" id="UP000286931">
    <property type="component" value="Unassembled WGS sequence"/>
</dbReference>
<dbReference type="Gene3D" id="1.20.1260.10">
    <property type="match status" value="1"/>
</dbReference>
<dbReference type="PANTHER" id="PTHR34400">
    <property type="match status" value="1"/>
</dbReference>
<comment type="caution">
    <text evidence="3">The sequence shown here is derived from an EMBL/GenBank/DDBJ whole genome shotgun (WGS) entry which is preliminary data.</text>
</comment>
<gene>
    <name evidence="3" type="ORF">EHYA_00530</name>
</gene>
<evidence type="ECO:0000313" key="3">
    <source>
        <dbReference type="EMBL" id="GCD92887.1"/>
    </source>
</evidence>
<keyword evidence="4" id="KW-1185">Reference proteome</keyword>
<evidence type="ECO:0000256" key="1">
    <source>
        <dbReference type="SAM" id="MobiDB-lite"/>
    </source>
</evidence>
<organism evidence="3 4">
    <name type="scientific">Embleya hyalina</name>
    <dbReference type="NCBI Taxonomy" id="516124"/>
    <lineage>
        <taxon>Bacteria</taxon>
        <taxon>Bacillati</taxon>
        <taxon>Actinomycetota</taxon>
        <taxon>Actinomycetes</taxon>
        <taxon>Kitasatosporales</taxon>
        <taxon>Streptomycetaceae</taxon>
        <taxon>Embleya</taxon>
    </lineage>
</organism>
<protein>
    <submittedName>
        <fullName evidence="3">Membrane protein</fullName>
    </submittedName>
</protein>
<dbReference type="InterPro" id="IPR009078">
    <property type="entry name" value="Ferritin-like_SF"/>
</dbReference>
<dbReference type="AlphaFoldDB" id="A0A401YE54"/>